<feature type="compositionally biased region" description="Basic and acidic residues" evidence="1">
    <location>
        <begin position="42"/>
        <end position="81"/>
    </location>
</feature>
<dbReference type="KEGG" id="spse:SULPSESMR1_01123"/>
<proteinExistence type="predicted"/>
<feature type="chain" id="PRO_5012465703" evidence="2">
    <location>
        <begin position="25"/>
        <end position="317"/>
    </location>
</feature>
<dbReference type="AlphaFoldDB" id="A0A221JYY9"/>
<feature type="signal peptide" evidence="2">
    <location>
        <begin position="1"/>
        <end position="24"/>
    </location>
</feature>
<organism evidence="3 4">
    <name type="scientific">Pseudosulfitobacter pseudonitzschiae</name>
    <dbReference type="NCBI Taxonomy" id="1402135"/>
    <lineage>
        <taxon>Bacteria</taxon>
        <taxon>Pseudomonadati</taxon>
        <taxon>Pseudomonadota</taxon>
        <taxon>Alphaproteobacteria</taxon>
        <taxon>Rhodobacterales</taxon>
        <taxon>Roseobacteraceae</taxon>
        <taxon>Pseudosulfitobacter</taxon>
    </lineage>
</organism>
<protein>
    <submittedName>
        <fullName evidence="3">Uncharacterized protein</fullName>
    </submittedName>
</protein>
<reference evidence="3 4" key="1">
    <citation type="submission" date="2017-07" db="EMBL/GenBank/DDBJ databases">
        <title>Genome Sequence of Sulfitobacter pseudonitzschiae Strain SMR1 Isolated from a culture of the Diatom Skeletonema marinoi.</title>
        <authorList>
            <person name="Topel M."/>
            <person name="Pinder M.I.M."/>
            <person name="Johansson O.N."/>
            <person name="Kourtchenko O."/>
            <person name="Godhe A."/>
            <person name="Clarke A.K."/>
        </authorList>
    </citation>
    <scope>NUCLEOTIDE SEQUENCE [LARGE SCALE GENOMIC DNA]</scope>
    <source>
        <strain evidence="3 4">SMR1</strain>
    </source>
</reference>
<gene>
    <name evidence="3" type="ORF">SULPSESMR1_01123</name>
</gene>
<dbReference type="RefSeq" id="WP_240311255.1">
    <property type="nucleotide sequence ID" value="NZ_CP022415.1"/>
</dbReference>
<sequence length="317" mass="34987">MKHLLILVASVAVASTGFAVPALAATATPRVHIKSDPVLLIKNDKNNPGKSEKGKAKGKGPKADKHNDGPKKAKSHKDTNRGHVRGNNGPRKSRDRTDLDRVAREILNVQAPKDRDLRSIITALPLALLGLDTVYADIPEEARLRYRNCPPGLAKKDPPCVPPGLAKQGVTYEQWVDHDDRYYDRLLNDRVDIYRDRDIQPYDQLLLSSGQIANLYDLAPAPLNQRYALIDGMPVLLSMREYDTLLKVNSLARVVDLPDGVGLAPTAALTQAEIQRMYRLPAPATGYNYATVNGEVLVLEDDAFETLQLIRIARAVL</sequence>
<feature type="region of interest" description="Disordered" evidence="1">
    <location>
        <begin position="38"/>
        <end position="99"/>
    </location>
</feature>
<dbReference type="STRING" id="1402135.SAMN05444149_103656"/>
<evidence type="ECO:0000256" key="2">
    <source>
        <dbReference type="SAM" id="SignalP"/>
    </source>
</evidence>
<dbReference type="EMBL" id="CP022415">
    <property type="protein sequence ID" value="ASM71948.1"/>
    <property type="molecule type" value="Genomic_DNA"/>
</dbReference>
<dbReference type="Proteomes" id="UP000199754">
    <property type="component" value="Chromosome"/>
</dbReference>
<name>A0A221JYY9_9RHOB</name>
<evidence type="ECO:0000313" key="3">
    <source>
        <dbReference type="EMBL" id="ASM71948.1"/>
    </source>
</evidence>
<accession>A0A221JYY9</accession>
<keyword evidence="2" id="KW-0732">Signal</keyword>
<evidence type="ECO:0000313" key="4">
    <source>
        <dbReference type="Proteomes" id="UP000199754"/>
    </source>
</evidence>
<evidence type="ECO:0000256" key="1">
    <source>
        <dbReference type="SAM" id="MobiDB-lite"/>
    </source>
</evidence>
<keyword evidence="4" id="KW-1185">Reference proteome</keyword>